<dbReference type="PANTHER" id="PTHR37781">
    <property type="entry name" value="TFIIH COMPLEX SUBUNIT"/>
    <property type="match status" value="1"/>
</dbReference>
<dbReference type="AlphaFoldDB" id="A0AAX6MGC0"/>
<evidence type="ECO:0008006" key="4">
    <source>
        <dbReference type="Google" id="ProtNLM"/>
    </source>
</evidence>
<proteinExistence type="predicted"/>
<dbReference type="GO" id="GO:0005675">
    <property type="term" value="C:transcription factor TFIIH holo complex"/>
    <property type="evidence" value="ECO:0007669"/>
    <property type="project" value="TreeGrafter"/>
</dbReference>
<evidence type="ECO:0000256" key="1">
    <source>
        <dbReference type="SAM" id="MobiDB-lite"/>
    </source>
</evidence>
<protein>
    <recommendedName>
        <fullName evidence="4">Meiotic recombination protein DMC1</fullName>
    </recommendedName>
</protein>
<dbReference type="EMBL" id="JBANMG010000007">
    <property type="protein sequence ID" value="KAK6951221.1"/>
    <property type="molecule type" value="Genomic_DNA"/>
</dbReference>
<comment type="caution">
    <text evidence="2">The sequence shown here is derived from an EMBL/GenBank/DDBJ whole genome shotgun (WGS) entry which is preliminary data.</text>
</comment>
<gene>
    <name evidence="2" type="ORF">Daesc_007752</name>
</gene>
<organism evidence="2 3">
    <name type="scientific">Daldinia eschscholtzii</name>
    <dbReference type="NCBI Taxonomy" id="292717"/>
    <lineage>
        <taxon>Eukaryota</taxon>
        <taxon>Fungi</taxon>
        <taxon>Dikarya</taxon>
        <taxon>Ascomycota</taxon>
        <taxon>Pezizomycotina</taxon>
        <taxon>Sordariomycetes</taxon>
        <taxon>Xylariomycetidae</taxon>
        <taxon>Xylariales</taxon>
        <taxon>Hypoxylaceae</taxon>
        <taxon>Daldinia</taxon>
    </lineage>
</organism>
<reference evidence="2 3" key="1">
    <citation type="journal article" date="2024" name="Front Chem Biol">
        <title>Unveiling the potential of Daldinia eschscholtzii MFLUCC 19-0629 through bioactivity and bioinformatics studies for enhanced sustainable agriculture production.</title>
        <authorList>
            <person name="Brooks S."/>
            <person name="Weaver J.A."/>
            <person name="Klomchit A."/>
            <person name="Alharthi S.A."/>
            <person name="Onlamun T."/>
            <person name="Nurani R."/>
            <person name="Vong T.K."/>
            <person name="Alberti F."/>
            <person name="Greco C."/>
        </authorList>
    </citation>
    <scope>NUCLEOTIDE SEQUENCE [LARGE SCALE GENOMIC DNA]</scope>
    <source>
        <strain evidence="2">MFLUCC 19-0629</strain>
    </source>
</reference>
<feature type="compositionally biased region" description="Low complexity" evidence="1">
    <location>
        <begin position="20"/>
        <end position="32"/>
    </location>
</feature>
<feature type="region of interest" description="Disordered" evidence="1">
    <location>
        <begin position="258"/>
        <end position="390"/>
    </location>
</feature>
<evidence type="ECO:0000313" key="2">
    <source>
        <dbReference type="EMBL" id="KAK6951221.1"/>
    </source>
</evidence>
<feature type="compositionally biased region" description="Polar residues" evidence="1">
    <location>
        <begin position="350"/>
        <end position="363"/>
    </location>
</feature>
<accession>A0AAX6MGC0</accession>
<dbReference type="Pfam" id="PF17110">
    <property type="entry name" value="TFB6"/>
    <property type="match status" value="1"/>
</dbReference>
<name>A0AAX6MGC0_9PEZI</name>
<evidence type="ECO:0000313" key="3">
    <source>
        <dbReference type="Proteomes" id="UP001369815"/>
    </source>
</evidence>
<dbReference type="InterPro" id="IPR031349">
    <property type="entry name" value="Tfb6"/>
</dbReference>
<dbReference type="Proteomes" id="UP001369815">
    <property type="component" value="Unassembled WGS sequence"/>
</dbReference>
<keyword evidence="3" id="KW-1185">Reference proteome</keyword>
<dbReference type="PANTHER" id="PTHR37781:SF1">
    <property type="entry name" value="ADR380WP"/>
    <property type="match status" value="1"/>
</dbReference>
<feature type="region of interest" description="Disordered" evidence="1">
    <location>
        <begin position="18"/>
        <end position="54"/>
    </location>
</feature>
<feature type="compositionally biased region" description="Acidic residues" evidence="1">
    <location>
        <begin position="334"/>
        <end position="344"/>
    </location>
</feature>
<sequence>MVETPRFAYGHAGGFLPNGTTSLPSPAPSTASNQAAARLPRPRSKPLARGSRKEDYARNYVSDRLLHISRRYVKKHGIPDPADEVKGYESMDELCKDMEDVVDVLWFSGTPSLQIPYLLNVALAFNTYLPSFPPSPGPTFALLKKLDHCFASLLIGRDIKSGDPLPGFQGNGRGLTRTDMVRCKSLVDETRMIVAMIMSDEPGVGMYADASDDDELAQPPTRQNIGVSLSTGLIQTPVLESNNNTKVKSEDVIDFEDDADLSDVEEPRRAAPKRKSVDTDLEDDGLDDKKRIKVEEEEPTPVFSDAALGARSPVPTIDGPGPHQPDSKFHWMIDDDDDDSDEDVAPATKASINASTTAPSTVQMAPDTERDMGEPSGDSDEEEELQLNVGKVYEKTMVQLGKSLGESITDD</sequence>